<name>A0A0J6WXM3_9FIRM</name>
<keyword evidence="4" id="KW-0411">Iron-sulfur</keyword>
<dbReference type="RefSeq" id="WP_048513714.1">
    <property type="nucleotide sequence ID" value="NZ_FUXD01000016.1"/>
</dbReference>
<feature type="domain" description="4Fe-4S ferredoxin-type" evidence="6">
    <location>
        <begin position="194"/>
        <end position="217"/>
    </location>
</feature>
<dbReference type="Proteomes" id="UP000036503">
    <property type="component" value="Unassembled WGS sequence"/>
</dbReference>
<dbReference type="InterPro" id="IPR050572">
    <property type="entry name" value="Fe-S_Ferredoxin"/>
</dbReference>
<dbReference type="SUPFAM" id="SSF52218">
    <property type="entry name" value="Flavoproteins"/>
    <property type="match status" value="1"/>
</dbReference>
<keyword evidence="2" id="KW-0479">Metal-binding</keyword>
<dbReference type="InterPro" id="IPR017900">
    <property type="entry name" value="4Fe4S_Fe_S_CS"/>
</dbReference>
<evidence type="ECO:0000259" key="5">
    <source>
        <dbReference type="PROSITE" id="PS50902"/>
    </source>
</evidence>
<dbReference type="Pfam" id="PF13187">
    <property type="entry name" value="Fer4_9"/>
    <property type="match status" value="1"/>
</dbReference>
<gene>
    <name evidence="7" type="ORF">AB840_04850</name>
</gene>
<evidence type="ECO:0000256" key="1">
    <source>
        <dbReference type="ARBA" id="ARBA00022485"/>
    </source>
</evidence>
<dbReference type="InParanoid" id="A0A0J6WXM3"/>
<dbReference type="STRING" id="39029.BSR42_04235"/>
<evidence type="ECO:0000256" key="3">
    <source>
        <dbReference type="ARBA" id="ARBA00023004"/>
    </source>
</evidence>
<dbReference type="PANTHER" id="PTHR43687:SF2">
    <property type="entry name" value="FERREDOXIN 3"/>
    <property type="match status" value="1"/>
</dbReference>
<evidence type="ECO:0000256" key="4">
    <source>
        <dbReference type="ARBA" id="ARBA00023014"/>
    </source>
</evidence>
<dbReference type="PROSITE" id="PS00198">
    <property type="entry name" value="4FE4S_FER_1"/>
    <property type="match status" value="2"/>
</dbReference>
<keyword evidence="1" id="KW-0004">4Fe-4S</keyword>
<feature type="domain" description="Flavodoxin-like" evidence="5">
    <location>
        <begin position="7"/>
        <end position="155"/>
    </location>
</feature>
<dbReference type="InterPro" id="IPR017896">
    <property type="entry name" value="4Fe4S_Fe-S-bd"/>
</dbReference>
<dbReference type="AlphaFoldDB" id="A0A0J6WXM3"/>
<dbReference type="EMBL" id="LEKT01000011">
    <property type="protein sequence ID" value="KMO86978.1"/>
    <property type="molecule type" value="Genomic_DNA"/>
</dbReference>
<dbReference type="Gene3D" id="3.40.50.360">
    <property type="match status" value="1"/>
</dbReference>
<dbReference type="GO" id="GO:0016651">
    <property type="term" value="F:oxidoreductase activity, acting on NAD(P)H"/>
    <property type="evidence" value="ECO:0007669"/>
    <property type="project" value="UniProtKB-ARBA"/>
</dbReference>
<proteinExistence type="predicted"/>
<keyword evidence="3" id="KW-0408">Iron</keyword>
<feature type="domain" description="4Fe-4S ferredoxin-type" evidence="6">
    <location>
        <begin position="219"/>
        <end position="248"/>
    </location>
</feature>
<dbReference type="PANTHER" id="PTHR43687">
    <property type="entry name" value="ADENYLYLSULFATE REDUCTASE, BETA SUBUNIT"/>
    <property type="match status" value="1"/>
</dbReference>
<protein>
    <submittedName>
        <fullName evidence="7">Ferredoxin</fullName>
    </submittedName>
</protein>
<dbReference type="PATRIC" id="fig|1122219.3.peg.312"/>
<evidence type="ECO:0000313" key="8">
    <source>
        <dbReference type="Proteomes" id="UP000036503"/>
    </source>
</evidence>
<evidence type="ECO:0000259" key="6">
    <source>
        <dbReference type="PROSITE" id="PS51379"/>
    </source>
</evidence>
<dbReference type="GO" id="GO:0010181">
    <property type="term" value="F:FMN binding"/>
    <property type="evidence" value="ECO:0007669"/>
    <property type="project" value="InterPro"/>
</dbReference>
<accession>A0A0J6WXM3</accession>
<dbReference type="InterPro" id="IPR008254">
    <property type="entry name" value="Flavodoxin/NO_synth"/>
</dbReference>
<evidence type="ECO:0000256" key="2">
    <source>
        <dbReference type="ARBA" id="ARBA00022723"/>
    </source>
</evidence>
<sequence length="271" mass="30323">MKRISRIAAVYFSPTGTTKKITETIAEECSRRMQLPWKAHSFTLPSERQEILHFPSNVLIIFGVPVYAGRVPNFLLSYLNQSEGGEAFGIPVVVYGNRNYDDALIELRDIMEMHHIHTIAGGAFIGEHSFSYTLGKGRPDKADLVQARSLADSAASSLLTETYATPIQVKGNIPYRPYYIPQKKDGTQKKITSVFPKISSECTNCGRCVHLCPMGSIADDCHSYTSFCIKCGACVKGCPAGARYYDDETYLYHKKALEQEFIRRAEPELFI</sequence>
<dbReference type="SUPFAM" id="SSF54862">
    <property type="entry name" value="4Fe-4S ferredoxins"/>
    <property type="match status" value="1"/>
</dbReference>
<dbReference type="Gene3D" id="3.30.70.20">
    <property type="match status" value="1"/>
</dbReference>
<evidence type="ECO:0000313" key="7">
    <source>
        <dbReference type="EMBL" id="KMO86978.1"/>
    </source>
</evidence>
<dbReference type="InterPro" id="IPR029039">
    <property type="entry name" value="Flavoprotein-like_sf"/>
</dbReference>
<dbReference type="GO" id="GO:0046872">
    <property type="term" value="F:metal ion binding"/>
    <property type="evidence" value="ECO:0007669"/>
    <property type="project" value="UniProtKB-KW"/>
</dbReference>
<dbReference type="PROSITE" id="PS50902">
    <property type="entry name" value="FLAVODOXIN_LIKE"/>
    <property type="match status" value="1"/>
</dbReference>
<dbReference type="PROSITE" id="PS51379">
    <property type="entry name" value="4FE4S_FER_2"/>
    <property type="match status" value="2"/>
</dbReference>
<organism evidence="7 8">
    <name type="scientific">Megasphaera cerevisiae DSM 20462</name>
    <dbReference type="NCBI Taxonomy" id="1122219"/>
    <lineage>
        <taxon>Bacteria</taxon>
        <taxon>Bacillati</taxon>
        <taxon>Bacillota</taxon>
        <taxon>Negativicutes</taxon>
        <taxon>Veillonellales</taxon>
        <taxon>Veillonellaceae</taxon>
        <taxon>Megasphaera</taxon>
    </lineage>
</organism>
<keyword evidence="8" id="KW-1185">Reference proteome</keyword>
<dbReference type="GO" id="GO:0051539">
    <property type="term" value="F:4 iron, 4 sulfur cluster binding"/>
    <property type="evidence" value="ECO:0007669"/>
    <property type="project" value="UniProtKB-KW"/>
</dbReference>
<reference evidence="7 8" key="1">
    <citation type="submission" date="2015-06" db="EMBL/GenBank/DDBJ databases">
        <title>Draft genome sequence of beer spoilage bacterium Megasphaera cerevisiae type strain 20462.</title>
        <authorList>
            <person name="Kutumbaka K."/>
            <person name="Pasmowitz J."/>
            <person name="Mategko J."/>
            <person name="Reyes D."/>
            <person name="Friedrich A."/>
            <person name="Han S."/>
            <person name="Martens-Habbena W."/>
            <person name="Neal-McKinney J."/>
            <person name="Janagama H.K."/>
            <person name="Nadala C."/>
            <person name="Samadpour M."/>
        </authorList>
    </citation>
    <scope>NUCLEOTIDE SEQUENCE [LARGE SCALE GENOMIC DNA]</scope>
    <source>
        <strain evidence="7 8">DSM 20462</strain>
    </source>
</reference>
<dbReference type="OrthoDB" id="9761899at2"/>
<comment type="caution">
    <text evidence="7">The sequence shown here is derived from an EMBL/GenBank/DDBJ whole genome shotgun (WGS) entry which is preliminary data.</text>
</comment>